<comment type="caution">
    <text evidence="2">The sequence shown here is derived from an EMBL/GenBank/DDBJ whole genome shotgun (WGS) entry which is preliminary data.</text>
</comment>
<evidence type="ECO:0000313" key="3">
    <source>
        <dbReference type="Proteomes" id="UP001501705"/>
    </source>
</evidence>
<protein>
    <submittedName>
        <fullName evidence="2">Uncharacterized protein</fullName>
    </submittedName>
</protein>
<keyword evidence="1" id="KW-1133">Transmembrane helix</keyword>
<keyword evidence="1" id="KW-0472">Membrane</keyword>
<dbReference type="Proteomes" id="UP001501705">
    <property type="component" value="Unassembled WGS sequence"/>
</dbReference>
<feature type="transmembrane region" description="Helical" evidence="1">
    <location>
        <begin position="155"/>
        <end position="175"/>
    </location>
</feature>
<evidence type="ECO:0000256" key="1">
    <source>
        <dbReference type="SAM" id="Phobius"/>
    </source>
</evidence>
<feature type="transmembrane region" description="Helical" evidence="1">
    <location>
        <begin position="129"/>
        <end position="148"/>
    </location>
</feature>
<dbReference type="EMBL" id="BAAAPH010000020">
    <property type="protein sequence ID" value="GAA1592324.1"/>
    <property type="molecule type" value="Genomic_DNA"/>
</dbReference>
<keyword evidence="3" id="KW-1185">Reference proteome</keyword>
<dbReference type="RefSeq" id="WP_344237976.1">
    <property type="nucleotide sequence ID" value="NZ_BAAAPH010000020.1"/>
</dbReference>
<organism evidence="2 3">
    <name type="scientific">Kribbella hippodromi</name>
    <dbReference type="NCBI Taxonomy" id="434347"/>
    <lineage>
        <taxon>Bacteria</taxon>
        <taxon>Bacillati</taxon>
        <taxon>Actinomycetota</taxon>
        <taxon>Actinomycetes</taxon>
        <taxon>Propionibacteriales</taxon>
        <taxon>Kribbellaceae</taxon>
        <taxon>Kribbella</taxon>
    </lineage>
</organism>
<evidence type="ECO:0000313" key="2">
    <source>
        <dbReference type="EMBL" id="GAA1592324.1"/>
    </source>
</evidence>
<feature type="transmembrane region" description="Helical" evidence="1">
    <location>
        <begin position="53"/>
        <end position="82"/>
    </location>
</feature>
<keyword evidence="1" id="KW-0812">Transmembrane</keyword>
<sequence>MTASEKVTLWLAQLRSSGRAVLLARLLIAAAGTVALVVPTIQPWDQLDLVPILGVPLLLTTVVLPDSLAGLMFLLVVTLGWLTRAPADLTAGLVITAVALVILHLATAFTAQLPSYARLTPKALTRWRVPTTIAVLLAPAIALAATLIHNANIPGSLAITVTAIALTTTTIWLTAGQKLN</sequence>
<proteinExistence type="predicted"/>
<feature type="transmembrane region" description="Helical" evidence="1">
    <location>
        <begin position="20"/>
        <end position="41"/>
    </location>
</feature>
<reference evidence="2 3" key="1">
    <citation type="journal article" date="2019" name="Int. J. Syst. Evol. Microbiol.">
        <title>The Global Catalogue of Microorganisms (GCM) 10K type strain sequencing project: providing services to taxonomists for standard genome sequencing and annotation.</title>
        <authorList>
            <consortium name="The Broad Institute Genomics Platform"/>
            <consortium name="The Broad Institute Genome Sequencing Center for Infectious Disease"/>
            <person name="Wu L."/>
            <person name="Ma J."/>
        </authorList>
    </citation>
    <scope>NUCLEOTIDE SEQUENCE [LARGE SCALE GENOMIC DNA]</scope>
    <source>
        <strain evidence="2 3">JCM 15572</strain>
    </source>
</reference>
<accession>A0ABN2E1E5</accession>
<name>A0ABN2E1E5_9ACTN</name>
<feature type="transmembrane region" description="Helical" evidence="1">
    <location>
        <begin position="89"/>
        <end position="109"/>
    </location>
</feature>
<gene>
    <name evidence="2" type="ORF">GCM10009804_55850</name>
</gene>